<dbReference type="Proteomes" id="UP001331761">
    <property type="component" value="Unassembled WGS sequence"/>
</dbReference>
<dbReference type="EMBL" id="WIXE01014377">
    <property type="protein sequence ID" value="KAK5974342.1"/>
    <property type="molecule type" value="Genomic_DNA"/>
</dbReference>
<protein>
    <submittedName>
        <fullName evidence="1">Uncharacterized protein</fullName>
    </submittedName>
</protein>
<sequence>MLEPHSVFFDVLEWQPGTRLIGCCSDRSRVRQCPFATPVEAGIMLWQSASFDCPAYTTKVSFICENFGLEIGECGLDSVRFHRLSDTFLLEPCQKNLLSSI</sequence>
<proteinExistence type="predicted"/>
<organism evidence="1 2">
    <name type="scientific">Trichostrongylus colubriformis</name>
    <name type="common">Black scour worm</name>
    <dbReference type="NCBI Taxonomy" id="6319"/>
    <lineage>
        <taxon>Eukaryota</taxon>
        <taxon>Metazoa</taxon>
        <taxon>Ecdysozoa</taxon>
        <taxon>Nematoda</taxon>
        <taxon>Chromadorea</taxon>
        <taxon>Rhabditida</taxon>
        <taxon>Rhabditina</taxon>
        <taxon>Rhabditomorpha</taxon>
        <taxon>Strongyloidea</taxon>
        <taxon>Trichostrongylidae</taxon>
        <taxon>Trichostrongylus</taxon>
    </lineage>
</organism>
<keyword evidence="2" id="KW-1185">Reference proteome</keyword>
<name>A0AAN8IM36_TRICO</name>
<accession>A0AAN8IM36</accession>
<gene>
    <name evidence="1" type="ORF">GCK32_019796</name>
</gene>
<dbReference type="AlphaFoldDB" id="A0AAN8IM36"/>
<reference evidence="1 2" key="1">
    <citation type="submission" date="2019-10" db="EMBL/GenBank/DDBJ databases">
        <title>Assembly and Annotation for the nematode Trichostrongylus colubriformis.</title>
        <authorList>
            <person name="Martin J."/>
        </authorList>
    </citation>
    <scope>NUCLEOTIDE SEQUENCE [LARGE SCALE GENOMIC DNA]</scope>
    <source>
        <strain evidence="1">G859</strain>
        <tissue evidence="1">Whole worm</tissue>
    </source>
</reference>
<evidence type="ECO:0000313" key="1">
    <source>
        <dbReference type="EMBL" id="KAK5974342.1"/>
    </source>
</evidence>
<evidence type="ECO:0000313" key="2">
    <source>
        <dbReference type="Proteomes" id="UP001331761"/>
    </source>
</evidence>
<comment type="caution">
    <text evidence="1">The sequence shown here is derived from an EMBL/GenBank/DDBJ whole genome shotgun (WGS) entry which is preliminary data.</text>
</comment>